<evidence type="ECO:0000313" key="2">
    <source>
        <dbReference type="EMBL" id="GAA4414604.1"/>
    </source>
</evidence>
<organism evidence="2 3">
    <name type="scientific">Nibrella viscosa</name>
    <dbReference type="NCBI Taxonomy" id="1084524"/>
    <lineage>
        <taxon>Bacteria</taxon>
        <taxon>Pseudomonadati</taxon>
        <taxon>Bacteroidota</taxon>
        <taxon>Cytophagia</taxon>
        <taxon>Cytophagales</taxon>
        <taxon>Spirosomataceae</taxon>
        <taxon>Nibrella</taxon>
    </lineage>
</organism>
<proteinExistence type="predicted"/>
<dbReference type="PANTHER" id="PTHR43441">
    <property type="entry name" value="RIBOSOMAL-PROTEIN-SERINE ACETYLTRANSFERASE"/>
    <property type="match status" value="1"/>
</dbReference>
<dbReference type="Pfam" id="PF13302">
    <property type="entry name" value="Acetyltransf_3"/>
    <property type="match status" value="1"/>
</dbReference>
<dbReference type="SUPFAM" id="SSF55729">
    <property type="entry name" value="Acyl-CoA N-acyltransferases (Nat)"/>
    <property type="match status" value="1"/>
</dbReference>
<dbReference type="EMBL" id="BAABHB010000012">
    <property type="protein sequence ID" value="GAA4414604.1"/>
    <property type="molecule type" value="Genomic_DNA"/>
</dbReference>
<dbReference type="PANTHER" id="PTHR43441:SF11">
    <property type="entry name" value="RIBOSOMAL-PROTEIN-SERINE ACETYLTRANSFERASE"/>
    <property type="match status" value="1"/>
</dbReference>
<dbReference type="InterPro" id="IPR051908">
    <property type="entry name" value="Ribosomal_N-acetyltransferase"/>
</dbReference>
<reference evidence="3" key="1">
    <citation type="journal article" date="2019" name="Int. J. Syst. Evol. Microbiol.">
        <title>The Global Catalogue of Microorganisms (GCM) 10K type strain sequencing project: providing services to taxonomists for standard genome sequencing and annotation.</title>
        <authorList>
            <consortium name="The Broad Institute Genomics Platform"/>
            <consortium name="The Broad Institute Genome Sequencing Center for Infectious Disease"/>
            <person name="Wu L."/>
            <person name="Ma J."/>
        </authorList>
    </citation>
    <scope>NUCLEOTIDE SEQUENCE [LARGE SCALE GENOMIC DNA]</scope>
    <source>
        <strain evidence="3">JCM 17925</strain>
    </source>
</reference>
<comment type="caution">
    <text evidence="2">The sequence shown here is derived from an EMBL/GenBank/DDBJ whole genome shotgun (WGS) entry which is preliminary data.</text>
</comment>
<gene>
    <name evidence="2" type="ORF">GCM10023187_44290</name>
</gene>
<keyword evidence="3" id="KW-1185">Reference proteome</keyword>
<accession>A0ABP8KTN0</accession>
<evidence type="ECO:0000313" key="3">
    <source>
        <dbReference type="Proteomes" id="UP001500936"/>
    </source>
</evidence>
<feature type="domain" description="N-acetyltransferase" evidence="1">
    <location>
        <begin position="33"/>
        <end position="175"/>
    </location>
</feature>
<sequence length="180" mass="20331">MSVRADVAINLTNLVLETERMHLKSIQLSYVDDIFREFTPEVARYMYPRPATVRTETEAFILSSIQENRDQTSLTVVLTNKATGAFLGCAGLHKIDTPEPEFGIWLRRSAHGFGLGREAIHALKHWADETLDYDRLIYPADERNLPSRKIPESLGGKIARRYGSQSGLGMALHIVEYVID</sequence>
<dbReference type="InterPro" id="IPR016181">
    <property type="entry name" value="Acyl_CoA_acyltransferase"/>
</dbReference>
<evidence type="ECO:0000259" key="1">
    <source>
        <dbReference type="PROSITE" id="PS51186"/>
    </source>
</evidence>
<protein>
    <recommendedName>
        <fullName evidence="1">N-acetyltransferase domain-containing protein</fullName>
    </recommendedName>
</protein>
<dbReference type="PROSITE" id="PS51186">
    <property type="entry name" value="GNAT"/>
    <property type="match status" value="1"/>
</dbReference>
<dbReference type="Gene3D" id="3.40.630.30">
    <property type="match status" value="1"/>
</dbReference>
<dbReference type="InterPro" id="IPR000182">
    <property type="entry name" value="GNAT_dom"/>
</dbReference>
<dbReference type="Proteomes" id="UP001500936">
    <property type="component" value="Unassembled WGS sequence"/>
</dbReference>
<name>A0ABP8KTN0_9BACT</name>
<dbReference type="RefSeq" id="WP_345270201.1">
    <property type="nucleotide sequence ID" value="NZ_BAABHB010000012.1"/>
</dbReference>